<protein>
    <submittedName>
        <fullName evidence="2">Uncharacterized protein</fullName>
    </submittedName>
</protein>
<comment type="caution">
    <text evidence="2">The sequence shown here is derived from an EMBL/GenBank/DDBJ whole genome shotgun (WGS) entry which is preliminary data.</text>
</comment>
<keyword evidence="4" id="KW-1185">Reference proteome</keyword>
<evidence type="ECO:0000313" key="3">
    <source>
        <dbReference type="Proteomes" id="UP000294613"/>
    </source>
</evidence>
<evidence type="ECO:0000313" key="4">
    <source>
        <dbReference type="Proteomes" id="UP000702954"/>
    </source>
</evidence>
<gene>
    <name evidence="2" type="ORF">EDD74_12239</name>
    <name evidence="1" type="ORF">FAEUMB_31610</name>
</gene>
<dbReference type="Proteomes" id="UP000702954">
    <property type="component" value="Unassembled WGS sequence"/>
</dbReference>
<dbReference type="EMBL" id="SLZV01000022">
    <property type="protein sequence ID" value="TCS65545.1"/>
    <property type="molecule type" value="Genomic_DNA"/>
</dbReference>
<accession>A0A4R3JJ69</accession>
<dbReference type="RefSeq" id="WP_116442446.1">
    <property type="nucleotide sequence ID" value="NZ_BHEO01000008.1"/>
</dbReference>
<proteinExistence type="predicted"/>
<dbReference type="AlphaFoldDB" id="A0A4R3JJ69"/>
<evidence type="ECO:0000313" key="1">
    <source>
        <dbReference type="EMBL" id="GBU06620.1"/>
    </source>
</evidence>
<dbReference type="Proteomes" id="UP000294613">
    <property type="component" value="Unassembled WGS sequence"/>
</dbReference>
<sequence>MCSVCLKIPCDSRCPNAPEQQPVMICAECEEGIYEGDEYFEGFEGPVCKECMDEKDLKEILEMFGEEMKRAEGE</sequence>
<reference evidence="2 3" key="2">
    <citation type="submission" date="2019-03" db="EMBL/GenBank/DDBJ databases">
        <title>Genomic Encyclopedia of Type Strains, Phase IV (KMG-IV): sequencing the most valuable type-strain genomes for metagenomic binning, comparative biology and taxonomic classification.</title>
        <authorList>
            <person name="Goeker M."/>
        </authorList>
    </citation>
    <scope>NUCLEOTIDE SEQUENCE [LARGE SCALE GENOMIC DNA]</scope>
    <source>
        <strain evidence="2 3">DSM 103426</strain>
    </source>
</reference>
<evidence type="ECO:0000313" key="2">
    <source>
        <dbReference type="EMBL" id="TCS65545.1"/>
    </source>
</evidence>
<name>A0A4R3JJ69_9FIRM</name>
<dbReference type="EMBL" id="BHEO01000008">
    <property type="protein sequence ID" value="GBU06620.1"/>
    <property type="molecule type" value="Genomic_DNA"/>
</dbReference>
<reference evidence="1 4" key="1">
    <citation type="journal article" date="2018" name="Int. J. Syst. Evol. Microbiol.">
        <title>Draft Genome Sequence of Faecalimonas umbilicata JCM 30896T, an Acetate-Producing Bacterium Isolated from Human Feces.</title>
        <authorList>
            <person name="Sakamoto M."/>
            <person name="Ikeyama N."/>
            <person name="Yuki M."/>
            <person name="Ohkuma M."/>
        </authorList>
    </citation>
    <scope>NUCLEOTIDE SEQUENCE [LARGE SCALE GENOMIC DNA]</scope>
    <source>
        <strain evidence="1 4">EGH7</strain>
    </source>
</reference>
<organism evidence="2 3">
    <name type="scientific">Faecalimonas umbilicata</name>
    <dbReference type="NCBI Taxonomy" id="1912855"/>
    <lineage>
        <taxon>Bacteria</taxon>
        <taxon>Bacillati</taxon>
        <taxon>Bacillota</taxon>
        <taxon>Clostridia</taxon>
        <taxon>Lachnospirales</taxon>
        <taxon>Lachnospiraceae</taxon>
        <taxon>Faecalimonas</taxon>
    </lineage>
</organism>